<accession>A0A8R1E659</accession>
<evidence type="ECO:0000313" key="3">
    <source>
        <dbReference type="Proteomes" id="UP000005237"/>
    </source>
</evidence>
<feature type="region of interest" description="Disordered" evidence="1">
    <location>
        <begin position="1"/>
        <end position="35"/>
    </location>
</feature>
<reference evidence="3" key="1">
    <citation type="submission" date="2010-08" db="EMBL/GenBank/DDBJ databases">
        <authorList>
            <consortium name="Caenorhabditis japonica Sequencing Consortium"/>
            <person name="Wilson R.K."/>
        </authorList>
    </citation>
    <scope>NUCLEOTIDE SEQUENCE [LARGE SCALE GENOMIC DNA]</scope>
    <source>
        <strain evidence="3">DF5081</strain>
    </source>
</reference>
<keyword evidence="3" id="KW-1185">Reference proteome</keyword>
<reference evidence="2" key="2">
    <citation type="submission" date="2022-06" db="UniProtKB">
        <authorList>
            <consortium name="EnsemblMetazoa"/>
        </authorList>
    </citation>
    <scope>IDENTIFICATION</scope>
    <source>
        <strain evidence="2">DF5081</strain>
    </source>
</reference>
<feature type="compositionally biased region" description="Polar residues" evidence="1">
    <location>
        <begin position="247"/>
        <end position="261"/>
    </location>
</feature>
<organism evidence="2 3">
    <name type="scientific">Caenorhabditis japonica</name>
    <dbReference type="NCBI Taxonomy" id="281687"/>
    <lineage>
        <taxon>Eukaryota</taxon>
        <taxon>Metazoa</taxon>
        <taxon>Ecdysozoa</taxon>
        <taxon>Nematoda</taxon>
        <taxon>Chromadorea</taxon>
        <taxon>Rhabditida</taxon>
        <taxon>Rhabditina</taxon>
        <taxon>Rhabditomorpha</taxon>
        <taxon>Rhabditoidea</taxon>
        <taxon>Rhabditidae</taxon>
        <taxon>Peloderinae</taxon>
        <taxon>Caenorhabditis</taxon>
    </lineage>
</organism>
<evidence type="ECO:0000256" key="1">
    <source>
        <dbReference type="SAM" id="MobiDB-lite"/>
    </source>
</evidence>
<sequence>MMRRKKSSSSRPPRRRRGDSPSPPRRRSPEVVEAPPEFQGYDYEINSAYMVKAIKGQFYPFLSTGFVNMVHEMEAMMSKNCFTKEFMSGEMQFMNEGYYPTPDLNARLMPQYEMMIEGRSSDSPLENKYTDTKVNAREVSVQNEEEKEVEICLLPEEVEEDDFDEWPAYHMGTRFWAWCRRSFMGKVDTEYLENFKEMILDAYNQEALQKFFVNEPWKYRKKAPPPSSRRRSLNTPSSKSAKRVSIANETLSPQPTTSSVRLANKKA</sequence>
<dbReference type="EnsemblMetazoa" id="CJA20267.1">
    <property type="protein sequence ID" value="CJA20267.1"/>
    <property type="gene ID" value="WBGene00175839"/>
</dbReference>
<protein>
    <submittedName>
        <fullName evidence="2">Uncharacterized protein</fullName>
    </submittedName>
</protein>
<feature type="region of interest" description="Disordered" evidence="1">
    <location>
        <begin position="219"/>
        <end position="267"/>
    </location>
</feature>
<proteinExistence type="predicted"/>
<feature type="compositionally biased region" description="Basic residues" evidence="1">
    <location>
        <begin position="1"/>
        <end position="17"/>
    </location>
</feature>
<name>A0A8R1E659_CAEJA</name>
<dbReference type="AlphaFoldDB" id="A0A8R1E659"/>
<dbReference type="Proteomes" id="UP000005237">
    <property type="component" value="Unassembled WGS sequence"/>
</dbReference>
<evidence type="ECO:0000313" key="2">
    <source>
        <dbReference type="EnsemblMetazoa" id="CJA20267.1"/>
    </source>
</evidence>
<feature type="compositionally biased region" description="Basic residues" evidence="1">
    <location>
        <begin position="219"/>
        <end position="232"/>
    </location>
</feature>